<proteinExistence type="predicted"/>
<keyword evidence="3" id="KW-1185">Reference proteome</keyword>
<dbReference type="KEGG" id="ark:D6B99_02165"/>
<feature type="domain" description="AB hydrolase-1" evidence="1">
    <location>
        <begin position="97"/>
        <end position="160"/>
    </location>
</feature>
<dbReference type="Pfam" id="PF00561">
    <property type="entry name" value="Abhydrolase_1"/>
    <property type="match status" value="1"/>
</dbReference>
<evidence type="ECO:0000313" key="3">
    <source>
        <dbReference type="Proteomes" id="UP000266118"/>
    </source>
</evidence>
<dbReference type="OrthoDB" id="9775130at2"/>
<dbReference type="EMBL" id="CP032489">
    <property type="protein sequence ID" value="AYD46524.1"/>
    <property type="molecule type" value="Genomic_DNA"/>
</dbReference>
<dbReference type="InterPro" id="IPR029058">
    <property type="entry name" value="AB_hydrolase_fold"/>
</dbReference>
<dbReference type="AlphaFoldDB" id="A0A386HME6"/>
<dbReference type="SUPFAM" id="SSF53474">
    <property type="entry name" value="alpha/beta-Hydrolases"/>
    <property type="match status" value="1"/>
</dbReference>
<protein>
    <submittedName>
        <fullName evidence="2">Esterase</fullName>
    </submittedName>
</protein>
<dbReference type="InterPro" id="IPR000073">
    <property type="entry name" value="AB_hydrolase_1"/>
</dbReference>
<name>A0A386HME6_9BACT</name>
<organism evidence="2 3">
    <name type="scientific">Arachidicoccus soli</name>
    <dbReference type="NCBI Taxonomy" id="2341117"/>
    <lineage>
        <taxon>Bacteria</taxon>
        <taxon>Pseudomonadati</taxon>
        <taxon>Bacteroidota</taxon>
        <taxon>Chitinophagia</taxon>
        <taxon>Chitinophagales</taxon>
        <taxon>Chitinophagaceae</taxon>
        <taxon>Arachidicoccus</taxon>
    </lineage>
</organism>
<evidence type="ECO:0000313" key="2">
    <source>
        <dbReference type="EMBL" id="AYD46524.1"/>
    </source>
</evidence>
<dbReference type="Proteomes" id="UP000266118">
    <property type="component" value="Chromosome"/>
</dbReference>
<dbReference type="Gene3D" id="3.40.50.1820">
    <property type="entry name" value="alpha/beta hydrolase"/>
    <property type="match status" value="1"/>
</dbReference>
<dbReference type="RefSeq" id="WP_119984640.1">
    <property type="nucleotide sequence ID" value="NZ_CP032489.1"/>
</dbReference>
<sequence>MQEYYHKWQSPILKREIEMLVFGHSGRPIILFPTSLGKYYEAKDRGLIESVRWFIENGFVKIYCPDSIDALSWYNKDIEPLGRAFNHNLYDQLIEEEVLSRALHETGWSTATVAGCSFGGYHAANFAFKHPEKIHALISMSGAFDIKSQVDGAYNDNVYFNNPIDYLPNNYNAALWHLHIILGTSTKDICLDQNKKLSKILAEKKINHWLDIRNDAPHDWPIWLEMFPHYLSVL</sequence>
<accession>A0A386HME6</accession>
<reference evidence="2 3" key="1">
    <citation type="submission" date="2018-09" db="EMBL/GenBank/DDBJ databases">
        <title>Arachidicoccus sp. nov., a bacterium isolated from soil.</title>
        <authorList>
            <person name="Weon H.-Y."/>
            <person name="Kwon S.-W."/>
            <person name="Lee S.A."/>
        </authorList>
    </citation>
    <scope>NUCLEOTIDE SEQUENCE [LARGE SCALE GENOMIC DNA]</scope>
    <source>
        <strain evidence="2 3">KIS59-12</strain>
    </source>
</reference>
<evidence type="ECO:0000259" key="1">
    <source>
        <dbReference type="Pfam" id="PF00561"/>
    </source>
</evidence>
<gene>
    <name evidence="2" type="ORF">D6B99_02165</name>
</gene>